<keyword evidence="2" id="KW-0479">Metal-binding</keyword>
<evidence type="ECO:0000256" key="6">
    <source>
        <dbReference type="SAM" id="MobiDB-lite"/>
    </source>
</evidence>
<dbReference type="EMBL" id="GEZM01072005">
    <property type="protein sequence ID" value="JAV65635.1"/>
    <property type="molecule type" value="Transcribed_RNA"/>
</dbReference>
<evidence type="ECO:0000259" key="7">
    <source>
        <dbReference type="PROSITE" id="PS50158"/>
    </source>
</evidence>
<name>A0A1Y1L115_PHOPY</name>
<dbReference type="PANTHER" id="PTHR42648">
    <property type="entry name" value="TRANSPOSASE, PUTATIVE-RELATED"/>
    <property type="match status" value="1"/>
</dbReference>
<keyword evidence="1" id="KW-0645">Protease</keyword>
<dbReference type="Pfam" id="PF00098">
    <property type="entry name" value="zf-CCHC"/>
    <property type="match status" value="1"/>
</dbReference>
<dbReference type="Pfam" id="PF22936">
    <property type="entry name" value="Pol_BBD"/>
    <property type="match status" value="1"/>
</dbReference>
<evidence type="ECO:0000256" key="5">
    <source>
        <dbReference type="PROSITE-ProRule" id="PRU00047"/>
    </source>
</evidence>
<dbReference type="InterPro" id="IPR043502">
    <property type="entry name" value="DNA/RNA_pol_sf"/>
</dbReference>
<evidence type="ECO:0000256" key="4">
    <source>
        <dbReference type="ARBA" id="ARBA00022801"/>
    </source>
</evidence>
<reference evidence="9" key="1">
    <citation type="journal article" date="2016" name="Sci. Rep.">
        <title>Molecular characterization of firefly nuptial gifts: a multi-omics approach sheds light on postcopulatory sexual selection.</title>
        <authorList>
            <person name="Al-Wathiqui N."/>
            <person name="Fallon T.R."/>
            <person name="South A."/>
            <person name="Weng J.K."/>
            <person name="Lewis S.M."/>
        </authorList>
    </citation>
    <scope>NUCLEOTIDE SEQUENCE</scope>
</reference>
<dbReference type="InterPro" id="IPR039537">
    <property type="entry name" value="Retrotran_Ty1/copia-like"/>
</dbReference>
<evidence type="ECO:0000256" key="3">
    <source>
        <dbReference type="ARBA" id="ARBA00022750"/>
    </source>
</evidence>
<dbReference type="SUPFAM" id="SSF57756">
    <property type="entry name" value="Retrovirus zinc finger-like domains"/>
    <property type="match status" value="1"/>
</dbReference>
<dbReference type="InterPro" id="IPR025724">
    <property type="entry name" value="GAG-pre-integrase_dom"/>
</dbReference>
<dbReference type="SUPFAM" id="SSF56672">
    <property type="entry name" value="DNA/RNA polymerases"/>
    <property type="match status" value="1"/>
</dbReference>
<dbReference type="InterPro" id="IPR036875">
    <property type="entry name" value="Znf_CCHC_sf"/>
</dbReference>
<dbReference type="InterPro" id="IPR054722">
    <property type="entry name" value="PolX-like_BBD"/>
</dbReference>
<dbReference type="PANTHER" id="PTHR42648:SF28">
    <property type="entry name" value="TRANSPOSON-ENCODED PROTEIN WITH RIBONUCLEASE H-LIKE AND RETROVIRUS ZINC FINGER-LIKE DOMAINS"/>
    <property type="match status" value="1"/>
</dbReference>
<evidence type="ECO:0000259" key="8">
    <source>
        <dbReference type="PROSITE" id="PS50994"/>
    </source>
</evidence>
<dbReference type="SMART" id="SM00343">
    <property type="entry name" value="ZnF_C2HC"/>
    <property type="match status" value="1"/>
</dbReference>
<dbReference type="InterPro" id="IPR001584">
    <property type="entry name" value="Integrase_cat-core"/>
</dbReference>
<keyword evidence="3" id="KW-0064">Aspartyl protease</keyword>
<evidence type="ECO:0000256" key="1">
    <source>
        <dbReference type="ARBA" id="ARBA00022670"/>
    </source>
</evidence>
<dbReference type="GO" id="GO:0006508">
    <property type="term" value="P:proteolysis"/>
    <property type="evidence" value="ECO:0007669"/>
    <property type="project" value="UniProtKB-KW"/>
</dbReference>
<evidence type="ECO:0000256" key="2">
    <source>
        <dbReference type="ARBA" id="ARBA00022723"/>
    </source>
</evidence>
<evidence type="ECO:0008006" key="10">
    <source>
        <dbReference type="Google" id="ProtNLM"/>
    </source>
</evidence>
<dbReference type="InterPro" id="IPR036397">
    <property type="entry name" value="RNaseH_sf"/>
</dbReference>
<dbReference type="Gene3D" id="3.30.420.10">
    <property type="entry name" value="Ribonuclease H-like superfamily/Ribonuclease H"/>
    <property type="match status" value="1"/>
</dbReference>
<dbReference type="GO" id="GO:0015074">
    <property type="term" value="P:DNA integration"/>
    <property type="evidence" value="ECO:0007669"/>
    <property type="project" value="InterPro"/>
</dbReference>
<dbReference type="CDD" id="cd09272">
    <property type="entry name" value="RNase_HI_RT_Ty1"/>
    <property type="match status" value="1"/>
</dbReference>
<feature type="compositionally biased region" description="Polar residues" evidence="6">
    <location>
        <begin position="255"/>
        <end position="270"/>
    </location>
</feature>
<organism evidence="9">
    <name type="scientific">Photinus pyralis</name>
    <name type="common">Common eastern firefly</name>
    <name type="synonym">Lampyris pyralis</name>
    <dbReference type="NCBI Taxonomy" id="7054"/>
    <lineage>
        <taxon>Eukaryota</taxon>
        <taxon>Metazoa</taxon>
        <taxon>Ecdysozoa</taxon>
        <taxon>Arthropoda</taxon>
        <taxon>Hexapoda</taxon>
        <taxon>Insecta</taxon>
        <taxon>Pterygota</taxon>
        <taxon>Neoptera</taxon>
        <taxon>Endopterygota</taxon>
        <taxon>Coleoptera</taxon>
        <taxon>Polyphaga</taxon>
        <taxon>Elateriformia</taxon>
        <taxon>Elateroidea</taxon>
        <taxon>Lampyridae</taxon>
        <taxon>Lampyrinae</taxon>
        <taxon>Photinus</taxon>
    </lineage>
</organism>
<accession>A0A1Y1L115</accession>
<protein>
    <recommendedName>
        <fullName evidence="10">Retrovirus-related Pol polyprotein from transposon TNT 1-94</fullName>
    </recommendedName>
</protein>
<dbReference type="PROSITE" id="PS50994">
    <property type="entry name" value="INTEGRASE"/>
    <property type="match status" value="1"/>
</dbReference>
<dbReference type="SUPFAM" id="SSF53098">
    <property type="entry name" value="Ribonuclease H-like"/>
    <property type="match status" value="1"/>
</dbReference>
<dbReference type="GO" id="GO:0071897">
    <property type="term" value="P:DNA biosynthetic process"/>
    <property type="evidence" value="ECO:0007669"/>
    <property type="project" value="UniProtKB-ARBA"/>
</dbReference>
<dbReference type="Gene3D" id="4.10.60.10">
    <property type="entry name" value="Zinc finger, CCHC-type"/>
    <property type="match status" value="1"/>
</dbReference>
<dbReference type="Pfam" id="PF07727">
    <property type="entry name" value="RVT_2"/>
    <property type="match status" value="1"/>
</dbReference>
<sequence length="1349" mass="155658">MAKREKAYNIDQLADDNYLNWKFRMEMILDENAVKECVTKEIDITTLNEDEQGRMKKNNSKDKSLIVQCVSDKHLEILRDKESAFAMWKALEDRFERKGLPGQLHLKKKLLSMKLGEDESLQEFMNQFEEVIRQLKATGVEIDTQDIICNLLLALPKPFETVVTVIENMSSEDLTYEIVKKKLLADEEKRSLNKKTHRQTTNQAAFNVNMTCFRCGKAGHFKRDCRVRIGGSDGGNFSNAGSGRGSAYINTCNYRTNTQANPNRGDTFTRGSYRGHQRGRGNYQRKTPNEYQRHGRSNYSENEETPDQVSGECGAVSFMTDSSATNNSDFDRNITFCVDSGCTDHMVNDKTVFTELVMLDKPVKIAVAKNENYLLAIGVGNIHVYSFIRGMRRECTIMNVFYVPNLRKNLLSVKKLEVAGVKVIFEHGLVKLIQDKHGLIGLGRRNNLYEISFEVINNYCQNVTVENNDFKLWHKRFAHLNYNALGKLIKQKMVNGIDDKVKICQVDFCEPCVEGKITRLPYGTRTKSQRLLQVVHTDICGPISPITHDGHKYFITFIDDYSNFTVVYLLKSKDEAFDKFQEYFQMTKSMFTQSISKLRCDNGGEYVSNRLKNFCRDNGIIIDYTVPYNPQQNGKAERKNRSLVERARTIISESGLPKKFWGEAILCTNYIINRGPSDGLEDITPAELWLAKKPNVSNFRIFGSTVYCYVESQARDKFDAKAEKCIMLGYAPTGYRLWNIALNKLIVARNVKFNEYNFEYKNAINVKINDNVDEDNNFEVDDHEITQENIDIEGSKNDESESRENYKRQTKIPSRYKDYELYMAFNAMNVLYELPGNYEELESRSDRELWNGAINREIDAIEKNNTWTIINKPRNEKILDTKWVFSIKSLEQSDNDKYKARLVVRGFAQDRNVDYEQIYSPVARMTTIRTLLSIGAQFKFHFRQLDVKTAFLNGTLKGDVYIYPPKGYEIETGKVLKLNKSLYGLRESSRCWNEEINKFLIQLKFTRSENDFCLYTLGEDNDNDRVYLLIYVDNIVIAGTDIQKINSIITQLMSRFEMKDKGILKHFLGLEINYNRNEGILKITQSKYTQKILERFGMENCNGSNIPIDPKLKISGESHLTSKKPVRQLIGCLMYLMVGSRPDICFAISYFSSYQDRCTDEIWSYLKRVLRYLQSTISLGLEYVRQNEPSLVCFVDADWASNVNDRKSVSGFLFKNFGNVICWSSRKQNCISLSSTEAELTALCSAVREGLWLSKLLNDFNISIDIVTYFEDNQACIDLIRNPCNNKRVKHIDIKFKFVCEQLEKKYIDLKYVNSSAQQADILTKGLQSVSFTNFRNKIGLRDFSEEGC</sequence>
<dbReference type="GO" id="GO:0042575">
    <property type="term" value="C:DNA polymerase complex"/>
    <property type="evidence" value="ECO:0007669"/>
    <property type="project" value="UniProtKB-ARBA"/>
</dbReference>
<dbReference type="GO" id="GO:0004190">
    <property type="term" value="F:aspartic-type endopeptidase activity"/>
    <property type="evidence" value="ECO:0007669"/>
    <property type="project" value="UniProtKB-KW"/>
</dbReference>
<dbReference type="Pfam" id="PF00665">
    <property type="entry name" value="rve"/>
    <property type="match status" value="1"/>
</dbReference>
<dbReference type="InterPro" id="IPR001878">
    <property type="entry name" value="Znf_CCHC"/>
</dbReference>
<feature type="domain" description="CCHC-type" evidence="7">
    <location>
        <begin position="212"/>
        <end position="226"/>
    </location>
</feature>
<feature type="domain" description="Integrase catalytic" evidence="8">
    <location>
        <begin position="517"/>
        <end position="693"/>
    </location>
</feature>
<evidence type="ECO:0000313" key="9">
    <source>
        <dbReference type="EMBL" id="JAV65635.1"/>
    </source>
</evidence>
<dbReference type="Pfam" id="PF25597">
    <property type="entry name" value="SH3_retrovirus"/>
    <property type="match status" value="1"/>
</dbReference>
<dbReference type="Pfam" id="PF14223">
    <property type="entry name" value="Retrotran_gag_2"/>
    <property type="match status" value="1"/>
</dbReference>
<proteinExistence type="predicted"/>
<dbReference type="GO" id="GO:0003676">
    <property type="term" value="F:nucleic acid binding"/>
    <property type="evidence" value="ECO:0007669"/>
    <property type="project" value="InterPro"/>
</dbReference>
<dbReference type="InterPro" id="IPR013103">
    <property type="entry name" value="RVT_2"/>
</dbReference>
<dbReference type="Pfam" id="PF13976">
    <property type="entry name" value="gag_pre-integrs"/>
    <property type="match status" value="1"/>
</dbReference>
<feature type="region of interest" description="Disordered" evidence="6">
    <location>
        <begin position="255"/>
        <end position="307"/>
    </location>
</feature>
<keyword evidence="5" id="KW-0862">Zinc</keyword>
<dbReference type="InterPro" id="IPR012337">
    <property type="entry name" value="RNaseH-like_sf"/>
</dbReference>
<dbReference type="GO" id="GO:0008270">
    <property type="term" value="F:zinc ion binding"/>
    <property type="evidence" value="ECO:0007669"/>
    <property type="project" value="UniProtKB-KW"/>
</dbReference>
<dbReference type="InterPro" id="IPR057670">
    <property type="entry name" value="SH3_retrovirus"/>
</dbReference>
<dbReference type="PROSITE" id="PS50158">
    <property type="entry name" value="ZF_CCHC"/>
    <property type="match status" value="1"/>
</dbReference>
<keyword evidence="5" id="KW-0863">Zinc-finger</keyword>
<keyword evidence="4" id="KW-0378">Hydrolase</keyword>